<dbReference type="AlphaFoldDB" id="A0A9W9ZJ40"/>
<evidence type="ECO:0000313" key="2">
    <source>
        <dbReference type="EMBL" id="KAJ7382270.1"/>
    </source>
</evidence>
<comment type="caution">
    <text evidence="2">The sequence shown here is derived from an EMBL/GenBank/DDBJ whole genome shotgun (WGS) entry which is preliminary data.</text>
</comment>
<name>A0A9W9ZJ40_9CNID</name>
<gene>
    <name evidence="2" type="ORF">OS493_036173</name>
</gene>
<proteinExistence type="predicted"/>
<keyword evidence="3" id="KW-1185">Reference proteome</keyword>
<reference evidence="2" key="1">
    <citation type="submission" date="2023-01" db="EMBL/GenBank/DDBJ databases">
        <title>Genome assembly of the deep-sea coral Lophelia pertusa.</title>
        <authorList>
            <person name="Herrera S."/>
            <person name="Cordes E."/>
        </authorList>
    </citation>
    <scope>NUCLEOTIDE SEQUENCE</scope>
    <source>
        <strain evidence="2">USNM1676648</strain>
        <tissue evidence="2">Polyp</tissue>
    </source>
</reference>
<keyword evidence="1" id="KW-0175">Coiled coil</keyword>
<organism evidence="2 3">
    <name type="scientific">Desmophyllum pertusum</name>
    <dbReference type="NCBI Taxonomy" id="174260"/>
    <lineage>
        <taxon>Eukaryota</taxon>
        <taxon>Metazoa</taxon>
        <taxon>Cnidaria</taxon>
        <taxon>Anthozoa</taxon>
        <taxon>Hexacorallia</taxon>
        <taxon>Scleractinia</taxon>
        <taxon>Caryophylliina</taxon>
        <taxon>Caryophylliidae</taxon>
        <taxon>Desmophyllum</taxon>
    </lineage>
</organism>
<dbReference type="Proteomes" id="UP001163046">
    <property type="component" value="Unassembled WGS sequence"/>
</dbReference>
<accession>A0A9W9ZJ40</accession>
<protein>
    <submittedName>
        <fullName evidence="2">Uncharacterized protein</fullName>
    </submittedName>
</protein>
<sequence length="64" mass="7487">MTRLSGKRNVQYLRKFYESGCKAAALGRTEEEVEEEVEEDEEEAEEEAEVLKLMKVMQEKMDVD</sequence>
<feature type="coiled-coil region" evidence="1">
    <location>
        <begin position="23"/>
        <end position="54"/>
    </location>
</feature>
<evidence type="ECO:0000256" key="1">
    <source>
        <dbReference type="SAM" id="Coils"/>
    </source>
</evidence>
<evidence type="ECO:0000313" key="3">
    <source>
        <dbReference type="Proteomes" id="UP001163046"/>
    </source>
</evidence>
<dbReference type="EMBL" id="MU825931">
    <property type="protein sequence ID" value="KAJ7382270.1"/>
    <property type="molecule type" value="Genomic_DNA"/>
</dbReference>